<name>A0A1M7G6U8_RUMFL</name>
<evidence type="ECO:0008006" key="4">
    <source>
        <dbReference type="Google" id="ProtNLM"/>
    </source>
</evidence>
<keyword evidence="1" id="KW-1133">Transmembrane helix</keyword>
<evidence type="ECO:0000256" key="1">
    <source>
        <dbReference type="SAM" id="Phobius"/>
    </source>
</evidence>
<proteinExistence type="predicted"/>
<accession>A0A1M7G6U8</accession>
<protein>
    <recommendedName>
        <fullName evidence="4">DUF4179 domain-containing protein</fullName>
    </recommendedName>
</protein>
<evidence type="ECO:0000313" key="2">
    <source>
        <dbReference type="EMBL" id="SHM12013.1"/>
    </source>
</evidence>
<gene>
    <name evidence="2" type="ORF">SAMN04487860_101101</name>
</gene>
<dbReference type="Proteomes" id="UP000184394">
    <property type="component" value="Unassembled WGS sequence"/>
</dbReference>
<keyword evidence="1" id="KW-0812">Transmembrane</keyword>
<keyword evidence="1" id="KW-0472">Membrane</keyword>
<sequence>MSENKYRKAMDGVCDKQFRLTGEEMLEKAKASSVERNITMNATKKRNIIGKFIGTAAACVIISGTVASAMGYGPLGDRFRKFFGKDEITAEIIDEGHFCEIGQEQSDEMFTVVLASVTGDLSSPKMLFDITVKDEQLAAENERLQIYAYTLSEEKYLNELDNYAMWDAYGEKDPDVNNLYHVCMNGASSFMINEEEVIAAVKQISFENDSVNNKFDYDVNMEYRFTVPKQALKETVREYYDDIPMNSGNIDYRLFFCEFGAYDSLFKFKYDFLGTELAGGETDYDNLYAKFDKDWHRFSDTFILSVDGTEYEPKELGYGYCDEEGEAFDAGTCCTWMTFPSVDYANAVNVTLFADGEAYVLKGNALELKNEPVNPRPDSEKYKESDGSSLYEYDNGEADLFYDDIVLSSGNVDYRLFHCRFGKEDTSLSVKFDFLGTELAHGETDYNNVIDAFDDDWHAFAGSFVLNVDGTDYEPKELGYSYCDTEGESFDAGTCCTWLSFPGINYKEAESVILIANDKTITLK</sequence>
<feature type="transmembrane region" description="Helical" evidence="1">
    <location>
        <begin position="48"/>
        <end position="72"/>
    </location>
</feature>
<dbReference type="EMBL" id="FRCT01000001">
    <property type="protein sequence ID" value="SHM12013.1"/>
    <property type="molecule type" value="Genomic_DNA"/>
</dbReference>
<dbReference type="RefSeq" id="WP_072947714.1">
    <property type="nucleotide sequence ID" value="NZ_FRCT01000001.1"/>
</dbReference>
<dbReference type="AlphaFoldDB" id="A0A1M7G6U8"/>
<reference evidence="2 3" key="1">
    <citation type="submission" date="2016-11" db="EMBL/GenBank/DDBJ databases">
        <authorList>
            <person name="Jaros S."/>
            <person name="Januszkiewicz K."/>
            <person name="Wedrychowicz H."/>
        </authorList>
    </citation>
    <scope>NUCLEOTIDE SEQUENCE [LARGE SCALE GENOMIC DNA]</scope>
    <source>
        <strain evidence="2 3">Y1</strain>
    </source>
</reference>
<evidence type="ECO:0000313" key="3">
    <source>
        <dbReference type="Proteomes" id="UP000184394"/>
    </source>
</evidence>
<organism evidence="2 3">
    <name type="scientific">Ruminococcus flavefaciens</name>
    <dbReference type="NCBI Taxonomy" id="1265"/>
    <lineage>
        <taxon>Bacteria</taxon>
        <taxon>Bacillati</taxon>
        <taxon>Bacillota</taxon>
        <taxon>Clostridia</taxon>
        <taxon>Eubacteriales</taxon>
        <taxon>Oscillospiraceae</taxon>
        <taxon>Ruminococcus</taxon>
    </lineage>
</organism>